<organism evidence="1 2">
    <name type="scientific">Natronomonas aquatica</name>
    <dbReference type="NCBI Taxonomy" id="2841590"/>
    <lineage>
        <taxon>Archaea</taxon>
        <taxon>Methanobacteriati</taxon>
        <taxon>Methanobacteriota</taxon>
        <taxon>Stenosarchaea group</taxon>
        <taxon>Halobacteria</taxon>
        <taxon>Halobacteriales</taxon>
        <taxon>Natronomonadaceae</taxon>
        <taxon>Natronomonas</taxon>
    </lineage>
</organism>
<gene>
    <name evidence="1" type="ORF">KM295_14335</name>
</gene>
<dbReference type="Proteomes" id="UP001139494">
    <property type="component" value="Unassembled WGS sequence"/>
</dbReference>
<dbReference type="RefSeq" id="WP_256030699.1">
    <property type="nucleotide sequence ID" value="NZ_JAHLKM010000030.1"/>
</dbReference>
<evidence type="ECO:0000313" key="2">
    <source>
        <dbReference type="Proteomes" id="UP001139494"/>
    </source>
</evidence>
<dbReference type="AlphaFoldDB" id="A0A9R1D5S3"/>
<keyword evidence="2" id="KW-1185">Reference proteome</keyword>
<proteinExistence type="predicted"/>
<accession>A0A9R1D5S3</accession>
<evidence type="ECO:0000313" key="1">
    <source>
        <dbReference type="EMBL" id="MCQ4334634.1"/>
    </source>
</evidence>
<protein>
    <submittedName>
        <fullName evidence="1">Uncharacterized protein</fullName>
    </submittedName>
</protein>
<comment type="caution">
    <text evidence="1">The sequence shown here is derived from an EMBL/GenBank/DDBJ whole genome shotgun (WGS) entry which is preliminary data.</text>
</comment>
<sequence>MQANDLRPDKKSGHGAAIDVQARLEIIERQRRIILEATDDDRLRRCMRLLGCDLVATQRDFQRASELPETAHEGLLTGGAGDRA</sequence>
<name>A0A9R1D5S3_9EURY</name>
<reference evidence="1" key="1">
    <citation type="journal article" date="2023" name="Front. Microbiol.">
        <title>Genomic-based phylogenetic and metabolic analyses of the genus Natronomonas, and description of Natronomonas aquatica sp. nov.</title>
        <authorList>
            <person name="Garcia-Roldan A."/>
            <person name="Duran-Viseras A."/>
            <person name="de la Haba R.R."/>
            <person name="Corral P."/>
            <person name="Sanchez-Porro C."/>
            <person name="Ventosa A."/>
        </authorList>
    </citation>
    <scope>NUCLEOTIDE SEQUENCE</scope>
    <source>
        <strain evidence="1">F2-12</strain>
    </source>
</reference>
<dbReference type="EMBL" id="JAHLKM010000030">
    <property type="protein sequence ID" value="MCQ4334634.1"/>
    <property type="molecule type" value="Genomic_DNA"/>
</dbReference>